<sequence length="85" mass="9913">MTRYDIRLRRKALSKGQIQRHMDFKGLYPNEPKESGKGRWFRILAIVLAALAIGAMMYAGIKRIEERPAPTQQEDVDIFDEFKTE</sequence>
<protein>
    <submittedName>
        <fullName evidence="2">Uncharacterized protein</fullName>
    </submittedName>
</protein>
<proteinExistence type="predicted"/>
<keyword evidence="1" id="KW-1133">Transmembrane helix</keyword>
<keyword evidence="1" id="KW-0472">Membrane</keyword>
<evidence type="ECO:0000256" key="1">
    <source>
        <dbReference type="SAM" id="Phobius"/>
    </source>
</evidence>
<dbReference type="Proteomes" id="UP000192472">
    <property type="component" value="Unassembled WGS sequence"/>
</dbReference>
<keyword evidence="3" id="KW-1185">Reference proteome</keyword>
<reference evidence="2 3" key="1">
    <citation type="submission" date="2017-04" db="EMBL/GenBank/DDBJ databases">
        <authorList>
            <person name="Afonso C.L."/>
            <person name="Miller P.J."/>
            <person name="Scott M.A."/>
            <person name="Spackman E."/>
            <person name="Goraichik I."/>
            <person name="Dimitrov K.M."/>
            <person name="Suarez D.L."/>
            <person name="Swayne D.E."/>
        </authorList>
    </citation>
    <scope>NUCLEOTIDE SEQUENCE [LARGE SCALE GENOMIC DNA]</scope>
    <source>
        <strain evidence="2 3">DSM 26133</strain>
    </source>
</reference>
<accession>A0A1W2GBI4</accession>
<name>A0A1W2GBI4_REIFA</name>
<dbReference type="OrthoDB" id="982792at2"/>
<evidence type="ECO:0000313" key="3">
    <source>
        <dbReference type="Proteomes" id="UP000192472"/>
    </source>
</evidence>
<dbReference type="EMBL" id="FWYF01000002">
    <property type="protein sequence ID" value="SMD34039.1"/>
    <property type="molecule type" value="Genomic_DNA"/>
</dbReference>
<evidence type="ECO:0000313" key="2">
    <source>
        <dbReference type="EMBL" id="SMD34039.1"/>
    </source>
</evidence>
<dbReference type="AlphaFoldDB" id="A0A1W2GBI4"/>
<organism evidence="2 3">
    <name type="scientific">Reichenbachiella faecimaris</name>
    <dbReference type="NCBI Taxonomy" id="692418"/>
    <lineage>
        <taxon>Bacteria</taxon>
        <taxon>Pseudomonadati</taxon>
        <taxon>Bacteroidota</taxon>
        <taxon>Cytophagia</taxon>
        <taxon>Cytophagales</taxon>
        <taxon>Reichenbachiellaceae</taxon>
        <taxon>Reichenbachiella</taxon>
    </lineage>
</organism>
<keyword evidence="1" id="KW-0812">Transmembrane</keyword>
<feature type="transmembrane region" description="Helical" evidence="1">
    <location>
        <begin position="40"/>
        <end position="61"/>
    </location>
</feature>
<dbReference type="RefSeq" id="WP_084372453.1">
    <property type="nucleotide sequence ID" value="NZ_FWYF01000002.1"/>
</dbReference>
<gene>
    <name evidence="2" type="ORF">SAMN04488029_1807</name>
</gene>
<dbReference type="STRING" id="692418.SAMN04488029_1807"/>